<evidence type="ECO:0000256" key="7">
    <source>
        <dbReference type="ARBA" id="ARBA00023180"/>
    </source>
</evidence>
<dbReference type="Gene3D" id="3.60.21.10">
    <property type="match status" value="1"/>
</dbReference>
<protein>
    <recommendedName>
        <fullName evidence="8">Purple acid phosphatase</fullName>
        <ecNumber evidence="8">3.1.3.2</ecNumber>
    </recommendedName>
</protein>
<feature type="domain" description="Calcineurin-like phosphoesterase" evidence="10">
    <location>
        <begin position="162"/>
        <end position="357"/>
    </location>
</feature>
<dbReference type="CDD" id="cd00839">
    <property type="entry name" value="MPP_PAPs"/>
    <property type="match status" value="1"/>
</dbReference>
<dbReference type="EC" id="3.1.3.2" evidence="8"/>
<evidence type="ECO:0000259" key="10">
    <source>
        <dbReference type="Pfam" id="PF00149"/>
    </source>
</evidence>
<feature type="domain" description="Purple acid phosphatase C-terminal" evidence="11">
    <location>
        <begin position="383"/>
        <end position="443"/>
    </location>
</feature>
<sequence length="472" mass="54068">MDAAGKKIEKFQFIFILVMISCLICCEGVTSNYRRKLEATEDMPLDNDAFKLPDGYNAPQQVHITQGDDVGKAVIVTWVTPSEAGSNKVYYSTVNGTYSDYVEGSVSQYKFYNYTSGFIHHCAINNLEYNTKYYYRLGEGDSAREFWFWTPPEIGPDVPYAFGVIGDLGQTYDSQRTFQHYLEGNGQALLYVGDLSYADRYPFHDNNRWDTWGRFLEPSTAYQPWIWTAGNHELDFIPELGESEPFKPYLNRYPTPYHASNSTSPLWYSVKRASAHIIVLSSYSAFGTYSPQYKWLKGELATVDRNRTPWLIVLMHSPLYNSNEHHYMEGETMRVQFETWFTDAKVDIVFAGHVHAYERTYRISNVAYNIVNGQCTPVRNDSAPVYITVGDGGNSEGLAAEFMDPQPDYSAMREASFGHAMLEIKNRTHAYYSWHRNDDGVAVMADSLWLSNQYWSSQATSTSTFKYLSLRP</sequence>
<dbReference type="GO" id="GO:0003993">
    <property type="term" value="F:acid phosphatase activity"/>
    <property type="evidence" value="ECO:0007669"/>
    <property type="project" value="UniProtKB-EC"/>
</dbReference>
<evidence type="ECO:0000259" key="12">
    <source>
        <dbReference type="Pfam" id="PF16656"/>
    </source>
</evidence>
<feature type="domain" description="Purple acid phosphatase N-terminal" evidence="12">
    <location>
        <begin position="59"/>
        <end position="148"/>
    </location>
</feature>
<gene>
    <name evidence="13" type="ORF">KP509_05G097200</name>
</gene>
<keyword evidence="4 8" id="KW-0378">Hydrolase</keyword>
<dbReference type="OMA" id="AHQPWVW"/>
<dbReference type="InterPro" id="IPR025733">
    <property type="entry name" value="PAPs_C"/>
</dbReference>
<dbReference type="EMBL" id="CM035410">
    <property type="protein sequence ID" value="KAH7437949.1"/>
    <property type="molecule type" value="Genomic_DNA"/>
</dbReference>
<accession>A0A8T2V159</accession>
<evidence type="ECO:0000256" key="3">
    <source>
        <dbReference type="ARBA" id="ARBA00022729"/>
    </source>
</evidence>
<dbReference type="InterPro" id="IPR008963">
    <property type="entry name" value="Purple_acid_Pase-like_N"/>
</dbReference>
<dbReference type="InterPro" id="IPR015914">
    <property type="entry name" value="PAPs_N"/>
</dbReference>
<dbReference type="GO" id="GO:0046872">
    <property type="term" value="F:metal ion binding"/>
    <property type="evidence" value="ECO:0007669"/>
    <property type="project" value="UniProtKB-KW"/>
</dbReference>
<comment type="catalytic activity">
    <reaction evidence="8">
        <text>a phosphate monoester + H2O = an alcohol + phosphate</text>
        <dbReference type="Rhea" id="RHEA:15017"/>
        <dbReference type="ChEBI" id="CHEBI:15377"/>
        <dbReference type="ChEBI" id="CHEBI:30879"/>
        <dbReference type="ChEBI" id="CHEBI:43474"/>
        <dbReference type="ChEBI" id="CHEBI:67140"/>
        <dbReference type="EC" id="3.1.3.2"/>
    </reaction>
</comment>
<dbReference type="Pfam" id="PF16656">
    <property type="entry name" value="Pur_ac_phosph_N"/>
    <property type="match status" value="1"/>
</dbReference>
<dbReference type="InterPro" id="IPR039331">
    <property type="entry name" value="PAPs-like"/>
</dbReference>
<reference evidence="13" key="1">
    <citation type="submission" date="2021-08" db="EMBL/GenBank/DDBJ databases">
        <title>WGS assembly of Ceratopteris richardii.</title>
        <authorList>
            <person name="Marchant D.B."/>
            <person name="Chen G."/>
            <person name="Jenkins J."/>
            <person name="Shu S."/>
            <person name="Leebens-Mack J."/>
            <person name="Grimwood J."/>
            <person name="Schmutz J."/>
            <person name="Soltis P."/>
            <person name="Soltis D."/>
            <person name="Chen Z.-H."/>
        </authorList>
    </citation>
    <scope>NUCLEOTIDE SEQUENCE</scope>
    <source>
        <strain evidence="13">Whitten #5841</strain>
        <tissue evidence="13">Leaf</tissue>
    </source>
</reference>
<evidence type="ECO:0000259" key="11">
    <source>
        <dbReference type="Pfam" id="PF14008"/>
    </source>
</evidence>
<keyword evidence="5" id="KW-0862">Zinc</keyword>
<dbReference type="InterPro" id="IPR004843">
    <property type="entry name" value="Calcineurin-like_PHP"/>
</dbReference>
<evidence type="ECO:0000256" key="4">
    <source>
        <dbReference type="ARBA" id="ARBA00022801"/>
    </source>
</evidence>
<evidence type="ECO:0000313" key="13">
    <source>
        <dbReference type="EMBL" id="KAH7437949.1"/>
    </source>
</evidence>
<evidence type="ECO:0000256" key="1">
    <source>
        <dbReference type="ARBA" id="ARBA00008723"/>
    </source>
</evidence>
<dbReference type="Gene3D" id="2.60.40.380">
    <property type="entry name" value="Purple acid phosphatase-like, N-terminal"/>
    <property type="match status" value="1"/>
</dbReference>
<dbReference type="PANTHER" id="PTHR22953:SF86">
    <property type="entry name" value="PURPLE ACID PHOSPHATASE 10"/>
    <property type="match status" value="1"/>
</dbReference>
<keyword evidence="7" id="KW-0325">Glycoprotein</keyword>
<dbReference type="Pfam" id="PF00149">
    <property type="entry name" value="Metallophos"/>
    <property type="match status" value="1"/>
</dbReference>
<comment type="similarity">
    <text evidence="1 8">Belongs to the metallophosphoesterase superfamily. Purple acid phosphatase family.</text>
</comment>
<keyword evidence="9" id="KW-0472">Membrane</keyword>
<keyword evidence="14" id="KW-1185">Reference proteome</keyword>
<evidence type="ECO:0000256" key="8">
    <source>
        <dbReference type="RuleBase" id="RU361203"/>
    </source>
</evidence>
<dbReference type="FunFam" id="3.60.21.10:FF:000034">
    <property type="entry name" value="Fe(3+)-Zn(2+) purple acid phosphatase"/>
    <property type="match status" value="1"/>
</dbReference>
<proteinExistence type="inferred from homology"/>
<dbReference type="AlphaFoldDB" id="A0A8T2V159"/>
<evidence type="ECO:0000256" key="2">
    <source>
        <dbReference type="ARBA" id="ARBA00022723"/>
    </source>
</evidence>
<comment type="caution">
    <text evidence="13">The sequence shown here is derived from an EMBL/GenBank/DDBJ whole genome shotgun (WGS) entry which is preliminary data.</text>
</comment>
<keyword evidence="3" id="KW-0732">Signal</keyword>
<dbReference type="InterPro" id="IPR029052">
    <property type="entry name" value="Metallo-depent_PP-like"/>
</dbReference>
<keyword evidence="9" id="KW-1133">Transmembrane helix</keyword>
<keyword evidence="9" id="KW-0812">Transmembrane</keyword>
<dbReference type="PANTHER" id="PTHR22953">
    <property type="entry name" value="ACID PHOSPHATASE RELATED"/>
    <property type="match status" value="1"/>
</dbReference>
<dbReference type="Proteomes" id="UP000825935">
    <property type="component" value="Chromosome 5"/>
</dbReference>
<dbReference type="PROSITE" id="PS51257">
    <property type="entry name" value="PROKAR_LIPOPROTEIN"/>
    <property type="match status" value="1"/>
</dbReference>
<dbReference type="SUPFAM" id="SSF49363">
    <property type="entry name" value="Purple acid phosphatase, N-terminal domain"/>
    <property type="match status" value="1"/>
</dbReference>
<dbReference type="FunFam" id="2.60.40.380:FF:000001">
    <property type="entry name" value="Fe(3+)-Zn(2+) purple acid phosphatase"/>
    <property type="match status" value="1"/>
</dbReference>
<feature type="transmembrane region" description="Helical" evidence="9">
    <location>
        <begin position="12"/>
        <end position="30"/>
    </location>
</feature>
<evidence type="ECO:0000256" key="9">
    <source>
        <dbReference type="SAM" id="Phobius"/>
    </source>
</evidence>
<evidence type="ECO:0000313" key="14">
    <source>
        <dbReference type="Proteomes" id="UP000825935"/>
    </source>
</evidence>
<dbReference type="SUPFAM" id="SSF56300">
    <property type="entry name" value="Metallo-dependent phosphatases"/>
    <property type="match status" value="1"/>
</dbReference>
<dbReference type="InterPro" id="IPR041792">
    <property type="entry name" value="MPP_PAP"/>
</dbReference>
<name>A0A8T2V159_CERRI</name>
<evidence type="ECO:0000256" key="6">
    <source>
        <dbReference type="ARBA" id="ARBA00023004"/>
    </source>
</evidence>
<dbReference type="Pfam" id="PF14008">
    <property type="entry name" value="Metallophos_C"/>
    <property type="match status" value="1"/>
</dbReference>
<dbReference type="OrthoDB" id="45007at2759"/>
<organism evidence="13 14">
    <name type="scientific">Ceratopteris richardii</name>
    <name type="common">Triangle waterfern</name>
    <dbReference type="NCBI Taxonomy" id="49495"/>
    <lineage>
        <taxon>Eukaryota</taxon>
        <taxon>Viridiplantae</taxon>
        <taxon>Streptophyta</taxon>
        <taxon>Embryophyta</taxon>
        <taxon>Tracheophyta</taxon>
        <taxon>Polypodiopsida</taxon>
        <taxon>Polypodiidae</taxon>
        <taxon>Polypodiales</taxon>
        <taxon>Pteridineae</taxon>
        <taxon>Pteridaceae</taxon>
        <taxon>Parkerioideae</taxon>
        <taxon>Ceratopteris</taxon>
    </lineage>
</organism>
<keyword evidence="6" id="KW-0408">Iron</keyword>
<keyword evidence="2" id="KW-0479">Metal-binding</keyword>
<evidence type="ECO:0000256" key="5">
    <source>
        <dbReference type="ARBA" id="ARBA00022833"/>
    </source>
</evidence>